<dbReference type="GO" id="GO:0006260">
    <property type="term" value="P:DNA replication"/>
    <property type="evidence" value="ECO:0007669"/>
    <property type="project" value="UniProtKB-KW"/>
</dbReference>
<evidence type="ECO:0000259" key="11">
    <source>
        <dbReference type="SMART" id="SM00481"/>
    </source>
</evidence>
<dbReference type="InterPro" id="IPR004013">
    <property type="entry name" value="PHP_dom"/>
</dbReference>
<comment type="catalytic activity">
    <reaction evidence="8 9">
        <text>DNA(n) + a 2'-deoxyribonucleoside 5'-triphosphate = DNA(n+1) + diphosphate</text>
        <dbReference type="Rhea" id="RHEA:22508"/>
        <dbReference type="Rhea" id="RHEA-COMP:17339"/>
        <dbReference type="Rhea" id="RHEA-COMP:17340"/>
        <dbReference type="ChEBI" id="CHEBI:33019"/>
        <dbReference type="ChEBI" id="CHEBI:61560"/>
        <dbReference type="ChEBI" id="CHEBI:173112"/>
        <dbReference type="EC" id="2.7.7.7"/>
    </reaction>
</comment>
<keyword evidence="6 9" id="KW-0239">DNA-directed DNA polymerase</keyword>
<dbReference type="InterPro" id="IPR004805">
    <property type="entry name" value="DnaE2/DnaE/PolC"/>
</dbReference>
<keyword evidence="13" id="KW-1185">Reference proteome</keyword>
<dbReference type="GO" id="GO:0005737">
    <property type="term" value="C:cytoplasm"/>
    <property type="evidence" value="ECO:0007669"/>
    <property type="project" value="UniProtKB-SubCell"/>
</dbReference>
<dbReference type="Gene3D" id="3.20.20.140">
    <property type="entry name" value="Metal-dependent hydrolases"/>
    <property type="match status" value="1"/>
</dbReference>
<keyword evidence="1 9" id="KW-0963">Cytoplasm</keyword>
<evidence type="ECO:0000313" key="12">
    <source>
        <dbReference type="EMBL" id="AMD88063.1"/>
    </source>
</evidence>
<feature type="region of interest" description="Disordered" evidence="10">
    <location>
        <begin position="476"/>
        <end position="555"/>
    </location>
</feature>
<dbReference type="InterPro" id="IPR029460">
    <property type="entry name" value="DNAPol_HHH"/>
</dbReference>
<evidence type="ECO:0000256" key="5">
    <source>
        <dbReference type="ARBA" id="ARBA00022763"/>
    </source>
</evidence>
<gene>
    <name evidence="9" type="primary">dnaE2</name>
    <name evidence="12" type="ORF">AXF14_11380</name>
</gene>
<dbReference type="InterPro" id="IPR016195">
    <property type="entry name" value="Pol/histidinol_Pase-like"/>
</dbReference>
<dbReference type="GO" id="GO:0003887">
    <property type="term" value="F:DNA-directed DNA polymerase activity"/>
    <property type="evidence" value="ECO:0007669"/>
    <property type="project" value="UniProtKB-UniRule"/>
</dbReference>
<evidence type="ECO:0000256" key="1">
    <source>
        <dbReference type="ARBA" id="ARBA00022490"/>
    </source>
</evidence>
<comment type="function">
    <text evidence="9">DNA polymerase involved in damage-induced mutagenesis and translesion synthesis (TLS). It is not the major replicative DNA polymerase.</text>
</comment>
<organism evidence="12 13">
    <name type="scientific">Actinomyces radicidentis</name>
    <dbReference type="NCBI Taxonomy" id="111015"/>
    <lineage>
        <taxon>Bacteria</taxon>
        <taxon>Bacillati</taxon>
        <taxon>Actinomycetota</taxon>
        <taxon>Actinomycetes</taxon>
        <taxon>Actinomycetales</taxon>
        <taxon>Actinomycetaceae</taxon>
        <taxon>Actinomyces</taxon>
    </lineage>
</organism>
<keyword evidence="3 9" id="KW-0548">Nucleotidyltransferase</keyword>
<dbReference type="EC" id="2.7.7.7" evidence="9"/>
<accession>A0A0X8JGN3</accession>
<evidence type="ECO:0000256" key="2">
    <source>
        <dbReference type="ARBA" id="ARBA00022679"/>
    </source>
</evidence>
<dbReference type="EMBL" id="CP014228">
    <property type="protein sequence ID" value="AMD88063.1"/>
    <property type="molecule type" value="Genomic_DNA"/>
</dbReference>
<dbReference type="CDD" id="cd04485">
    <property type="entry name" value="DnaE_OBF"/>
    <property type="match status" value="1"/>
</dbReference>
<dbReference type="SMART" id="SM00481">
    <property type="entry name" value="POLIIIAc"/>
    <property type="match status" value="1"/>
</dbReference>
<evidence type="ECO:0000256" key="10">
    <source>
        <dbReference type="SAM" id="MobiDB-lite"/>
    </source>
</evidence>
<name>A0A0X8JGN3_ACTRD</name>
<feature type="compositionally biased region" description="Low complexity" evidence="10">
    <location>
        <begin position="511"/>
        <end position="520"/>
    </location>
</feature>
<dbReference type="Pfam" id="PF17657">
    <property type="entry name" value="DNA_pol3_finger"/>
    <property type="match status" value="1"/>
</dbReference>
<evidence type="ECO:0000256" key="6">
    <source>
        <dbReference type="ARBA" id="ARBA00022932"/>
    </source>
</evidence>
<comment type="similarity">
    <text evidence="9">Belongs to the DNA polymerase type-C family. DnaE2 subfamily.</text>
</comment>
<dbReference type="InterPro" id="IPR040982">
    <property type="entry name" value="DNA_pol3_finger"/>
</dbReference>
<proteinExistence type="inferred from homology"/>
<dbReference type="KEGG" id="ard:AXF14_11380"/>
<keyword evidence="4 9" id="KW-0235">DNA replication</keyword>
<dbReference type="Pfam" id="PF14579">
    <property type="entry name" value="HHH_6"/>
    <property type="match status" value="1"/>
</dbReference>
<evidence type="ECO:0000256" key="8">
    <source>
        <dbReference type="ARBA" id="ARBA00049244"/>
    </source>
</evidence>
<evidence type="ECO:0000256" key="9">
    <source>
        <dbReference type="HAMAP-Rule" id="MF_01902"/>
    </source>
</evidence>
<dbReference type="STRING" id="111015.AXF14_11380"/>
<dbReference type="InterPro" id="IPR011708">
    <property type="entry name" value="DNA_pol3_alpha_NTPase_dom"/>
</dbReference>
<feature type="region of interest" description="Disordered" evidence="10">
    <location>
        <begin position="1044"/>
        <end position="1119"/>
    </location>
</feature>
<keyword evidence="2 9" id="KW-0808">Transferase</keyword>
<dbReference type="HAMAP" id="MF_01902">
    <property type="entry name" value="DNApol_error_prone"/>
    <property type="match status" value="1"/>
</dbReference>
<dbReference type="Pfam" id="PF02811">
    <property type="entry name" value="PHP"/>
    <property type="match status" value="1"/>
</dbReference>
<dbReference type="NCBIfam" id="TIGR00594">
    <property type="entry name" value="polc"/>
    <property type="match status" value="1"/>
</dbReference>
<dbReference type="PANTHER" id="PTHR32294:SF4">
    <property type="entry name" value="ERROR-PRONE DNA POLYMERASE"/>
    <property type="match status" value="1"/>
</dbReference>
<dbReference type="Pfam" id="PF07733">
    <property type="entry name" value="DNA_pol3_alpha"/>
    <property type="match status" value="2"/>
</dbReference>
<dbReference type="InterPro" id="IPR003141">
    <property type="entry name" value="Pol/His_phosphatase_N"/>
</dbReference>
<sequence>MSLSSGRAGGVGRPAHRYAELHAHSAYSFLDGANEPEDLAAAAAELGLEALALTDHDGLPGIVKHAEAGRAHGVPTVHGAELTLADGSHLPVLARSPLGYRRLSAAISHHNLDAGRRTDPAHRLPELAAALRPPGEPDAAPACLVLTGTANGPLRRALGDPHRPDTWDLPAASRVLGEMKDLLVTASSPTLAVEIALDGGPADAALTQALTSLAHEHRLPLLATGAVRCARPGDSRLADVLTATRLVTDLDGARGHLPAVGRWLRGAEDMARLHRRAPWAVSAAAEVAADLAFDLSLVVPDLPAPDVPEGHTPASWLRELTRRGALERYGTPEQDPESWEVLTHELDVIEALDFPGYFLIVRSIVDFCESAGILCQGRGSAANSAVCYALGITAVDAVRHKMLFERFLSPGRSGYPDIDLDIEACRREEVIQDVYARYGRDYAAQVANVISYRPRSAVRDAARALGHPVGLQDRWASGIDHGWSRGRKRGTPGKWADEPTPPEHAVDEQDAAPAGPVPGAAGPGTGAAGERPGAGSPTSAGEPGAAPDASPADPDAIPRQVLEVADRLLLLPRHLGIHSGGMVLCAQPVTEVCPVRWAAMEGRTVLQWDKDDCAAAGLVKFDLLGLGMLTALRLAFTTLAERGETVPDLEVGRLPDGTRVPGDDALLRPAQVGRPWGLHTLPEDDPAVYRLLTAADTVGVFQVESRAQMATLPRLRPEVFYDIVVEVALIRPGPIQGDAVNPYIRRRLGREEVTYLHDSLRPALEKTLGVPLFQEQLMQIAIDAAGFSPAEADALRQAMGSKRSVERMEALHARLVEGMTGRGIDAPTAEAVFDKLRAFADFGFPESHAFSFAYLVYASAWLKARKPEDFYAGVLAAQPMGFWSPQTLVADARRHGVRVLSADVNASREEATVERRPAGSPGPAGEASDAPASGDGCSEDPAWAPLSPAPDALTGLDVHPDLAVRLGLARVKGLGDEVAERIVAERDAHGPYADVADLARRVRLSRARLETLAACGALASLGVERREALWAAGVLAGEYGQRHLLTGPSSQREGRAQHSVRTSRRRRGSARPVLTAPSGGRGPGTGSGAAPLQGSHPNDPARAALSAESTEPVQAAQPAEPVQAWYQPPLPGTAVGAHAPALREMTAHERQVADLRLTGVSAESYPTVFLREGLTDSGVIPVSEVARREDGQRVRVAGVVTHRQRPHTAAGTVFLNIEDETGLLNVVCSAGMWKRYRNVGRRAPAVIVRGTVEGGDGVTALLAEHLEVLPGVVSAGSRDWA</sequence>
<comment type="subcellular location">
    <subcellularLocation>
        <location evidence="9">Cytoplasm</location>
    </subcellularLocation>
</comment>
<evidence type="ECO:0000256" key="4">
    <source>
        <dbReference type="ARBA" id="ARBA00022705"/>
    </source>
</evidence>
<feature type="domain" description="Polymerase/histidinol phosphatase N-terminal" evidence="11">
    <location>
        <begin position="19"/>
        <end position="86"/>
    </location>
</feature>
<dbReference type="GO" id="GO:0008408">
    <property type="term" value="F:3'-5' exonuclease activity"/>
    <property type="evidence" value="ECO:0007669"/>
    <property type="project" value="InterPro"/>
</dbReference>
<evidence type="ECO:0000313" key="13">
    <source>
        <dbReference type="Proteomes" id="UP000065220"/>
    </source>
</evidence>
<dbReference type="SUPFAM" id="SSF47781">
    <property type="entry name" value="RuvA domain 2-like"/>
    <property type="match status" value="1"/>
</dbReference>
<dbReference type="InterPro" id="IPR010994">
    <property type="entry name" value="RuvA_2-like"/>
</dbReference>
<protein>
    <recommendedName>
        <fullName evidence="9">Error-prone DNA polymerase</fullName>
        <ecNumber evidence="9">2.7.7.7</ecNumber>
    </recommendedName>
</protein>
<evidence type="ECO:0000256" key="3">
    <source>
        <dbReference type="ARBA" id="ARBA00022695"/>
    </source>
</evidence>
<keyword evidence="7 9" id="KW-0234">DNA repair</keyword>
<keyword evidence="5 9" id="KW-0227">DNA damage</keyword>
<dbReference type="GO" id="GO:0006281">
    <property type="term" value="P:DNA repair"/>
    <property type="evidence" value="ECO:0007669"/>
    <property type="project" value="UniProtKB-UniRule"/>
</dbReference>
<reference evidence="13" key="1">
    <citation type="submission" date="2016-02" db="EMBL/GenBank/DDBJ databases">
        <authorList>
            <person name="Holder M.E."/>
            <person name="Ajami N.J."/>
            <person name="Petrosino J.F."/>
        </authorList>
    </citation>
    <scope>NUCLEOTIDE SEQUENCE [LARGE SCALE GENOMIC DNA]</scope>
    <source>
        <strain evidence="13">CCUG 36733</strain>
    </source>
</reference>
<feature type="region of interest" description="Disordered" evidence="10">
    <location>
        <begin position="906"/>
        <end position="944"/>
    </location>
</feature>
<feature type="compositionally biased region" description="Basic and acidic residues" evidence="10">
    <location>
        <begin position="906"/>
        <end position="917"/>
    </location>
</feature>
<dbReference type="Proteomes" id="UP000065220">
    <property type="component" value="Chromosome"/>
</dbReference>
<dbReference type="SUPFAM" id="SSF89550">
    <property type="entry name" value="PHP domain-like"/>
    <property type="match status" value="1"/>
</dbReference>
<dbReference type="PANTHER" id="PTHR32294">
    <property type="entry name" value="DNA POLYMERASE III SUBUNIT ALPHA"/>
    <property type="match status" value="1"/>
</dbReference>
<dbReference type="InterPro" id="IPR023073">
    <property type="entry name" value="DnaE2"/>
</dbReference>
<evidence type="ECO:0000256" key="7">
    <source>
        <dbReference type="ARBA" id="ARBA00023204"/>
    </source>
</evidence>
<dbReference type="Gene3D" id="1.10.150.870">
    <property type="match status" value="1"/>
</dbReference>
<feature type="compositionally biased region" description="Low complexity" evidence="10">
    <location>
        <begin position="528"/>
        <end position="555"/>
    </location>
</feature>